<feature type="region of interest" description="Disordered" evidence="1">
    <location>
        <begin position="18"/>
        <end position="38"/>
    </location>
</feature>
<gene>
    <name evidence="2" type="ORF">GCM10010315_13220</name>
</gene>
<protein>
    <recommendedName>
        <fullName evidence="4">SagB/ThcOx family dehydrogenase</fullName>
    </recommendedName>
</protein>
<evidence type="ECO:0000313" key="2">
    <source>
        <dbReference type="EMBL" id="GAA2711405.1"/>
    </source>
</evidence>
<evidence type="ECO:0000256" key="1">
    <source>
        <dbReference type="SAM" id="MobiDB-lite"/>
    </source>
</evidence>
<dbReference type="EMBL" id="BAAASL010000004">
    <property type="protein sequence ID" value="GAA2711405.1"/>
    <property type="molecule type" value="Genomic_DNA"/>
</dbReference>
<accession>A0ABP6G2H4</accession>
<proteinExistence type="predicted"/>
<dbReference type="SUPFAM" id="SSF55469">
    <property type="entry name" value="FMN-dependent nitroreductase-like"/>
    <property type="match status" value="1"/>
</dbReference>
<organism evidence="2 3">
    <name type="scientific">Streptomyces luteosporeus</name>
    <dbReference type="NCBI Taxonomy" id="173856"/>
    <lineage>
        <taxon>Bacteria</taxon>
        <taxon>Bacillati</taxon>
        <taxon>Actinomycetota</taxon>
        <taxon>Actinomycetes</taxon>
        <taxon>Kitasatosporales</taxon>
        <taxon>Streptomycetaceae</taxon>
        <taxon>Streptomyces</taxon>
    </lineage>
</organism>
<evidence type="ECO:0008006" key="4">
    <source>
        <dbReference type="Google" id="ProtNLM"/>
    </source>
</evidence>
<keyword evidence="3" id="KW-1185">Reference proteome</keyword>
<dbReference type="Proteomes" id="UP001500886">
    <property type="component" value="Unassembled WGS sequence"/>
</dbReference>
<name>A0ABP6G2H4_9ACTN</name>
<dbReference type="InterPro" id="IPR000415">
    <property type="entry name" value="Nitroreductase-like"/>
</dbReference>
<reference evidence="3" key="1">
    <citation type="journal article" date="2019" name="Int. J. Syst. Evol. Microbiol.">
        <title>The Global Catalogue of Microorganisms (GCM) 10K type strain sequencing project: providing services to taxonomists for standard genome sequencing and annotation.</title>
        <authorList>
            <consortium name="The Broad Institute Genomics Platform"/>
            <consortium name="The Broad Institute Genome Sequencing Center for Infectious Disease"/>
            <person name="Wu L."/>
            <person name="Ma J."/>
        </authorList>
    </citation>
    <scope>NUCLEOTIDE SEQUENCE [LARGE SCALE GENOMIC DNA]</scope>
    <source>
        <strain evidence="3">JCM 4542</strain>
    </source>
</reference>
<evidence type="ECO:0000313" key="3">
    <source>
        <dbReference type="Proteomes" id="UP001500886"/>
    </source>
</evidence>
<dbReference type="Gene3D" id="3.40.109.10">
    <property type="entry name" value="NADH Oxidase"/>
    <property type="match status" value="1"/>
</dbReference>
<comment type="caution">
    <text evidence="2">The sequence shown here is derived from an EMBL/GenBank/DDBJ whole genome shotgun (WGS) entry which is preliminary data.</text>
</comment>
<sequence length="453" mass="47393">MSHPTHPPSGRVRALREILGARPSGDTRRDPQAAPHLNPVRRAVAGAAAGRDLPAPQPRWDLLDELPWPQPGPQRAVDLADVVATACAPVRFETDNPYPEHRPYPSPRAKFPVRVVADGQLLAPEADAYLPLPQDVRPQGRAIETGSALRTLPGFYGPLRRVLAGLETGHLLASVALLGAALGRPVEVTGRAGEQWAGWLEALTGGEVVPGYRMTDAVPPASAGPAGSGPSWARTVWARNSGRVPRGYAGFTATRTTVPGDAFRRALAALSAAGTGLGVLAQARSVLHLYCWVRGVEGLRDGLYRVDGTEAHRVGDCAPASGGLLIDAAPVPSLAFDLDRCTMVWMFVADLDAAAGLQATGAGSAGTDPDPDPARVADDVLAATGWLAQHLSLAAAAHGMFARPLRSFHGDRAADALGLPPHHQAIYQLACGVGRFDEPGLDARPTTLEGATA</sequence>
<dbReference type="RefSeq" id="WP_344433823.1">
    <property type="nucleotide sequence ID" value="NZ_BAAASL010000004.1"/>
</dbReference>